<proteinExistence type="predicted"/>
<accession>A0ABN1T846</accession>
<name>A0ABN1T846_9ACTN</name>
<gene>
    <name evidence="2" type="ORF">GCM10009665_76640</name>
</gene>
<dbReference type="EMBL" id="BAAALF010000326">
    <property type="protein sequence ID" value="GAA1069341.1"/>
    <property type="molecule type" value="Genomic_DNA"/>
</dbReference>
<feature type="domain" description="DUF4132" evidence="1">
    <location>
        <begin position="23"/>
        <end position="201"/>
    </location>
</feature>
<dbReference type="InterPro" id="IPR025406">
    <property type="entry name" value="DUF4132"/>
</dbReference>
<dbReference type="Proteomes" id="UP001500037">
    <property type="component" value="Unassembled WGS sequence"/>
</dbReference>
<sequence>MAAGDYEVALEPDGSVACRNAAGRRLKSVPAKLKDDPAVVGLRQLAEWLGAHERQCLLDAERWMVRSLPVPAAVIVAVWPDEAWRAVLRDLVVTGADGAVAGFLRDADPQRGLGVVDLDGDTVRLIDAEIRLAHPVLLDDLDELREFAAELGVEQRLQQLHREVWRRPADLDPQATRIDTYEGGRYKELRELLGRCARLGYRVRGGFAVVPLIEDGRALEARLWVGDYYEYDECRTGPLSWSAPDGRAVPLGEIGPVAWSEGMRMAAALYAGRAIEGEESA</sequence>
<evidence type="ECO:0000313" key="2">
    <source>
        <dbReference type="EMBL" id="GAA1069341.1"/>
    </source>
</evidence>
<protein>
    <submittedName>
        <fullName evidence="2">DUF4132 domain-containing protein</fullName>
    </submittedName>
</protein>
<comment type="caution">
    <text evidence="2">The sequence shown here is derived from an EMBL/GenBank/DDBJ whole genome shotgun (WGS) entry which is preliminary data.</text>
</comment>
<evidence type="ECO:0000313" key="3">
    <source>
        <dbReference type="Proteomes" id="UP001500037"/>
    </source>
</evidence>
<dbReference type="Pfam" id="PF13569">
    <property type="entry name" value="DUF4132"/>
    <property type="match status" value="1"/>
</dbReference>
<evidence type="ECO:0000259" key="1">
    <source>
        <dbReference type="Pfam" id="PF13569"/>
    </source>
</evidence>
<reference evidence="2 3" key="1">
    <citation type="journal article" date="2019" name="Int. J. Syst. Evol. Microbiol.">
        <title>The Global Catalogue of Microorganisms (GCM) 10K type strain sequencing project: providing services to taxonomists for standard genome sequencing and annotation.</title>
        <authorList>
            <consortium name="The Broad Institute Genomics Platform"/>
            <consortium name="The Broad Institute Genome Sequencing Center for Infectious Disease"/>
            <person name="Wu L."/>
            <person name="Ma J."/>
        </authorList>
    </citation>
    <scope>NUCLEOTIDE SEQUENCE [LARGE SCALE GENOMIC DNA]</scope>
    <source>
        <strain evidence="2 3">JCM 13004</strain>
    </source>
</reference>
<organism evidence="2 3">
    <name type="scientific">Kitasatospora nipponensis</name>
    <dbReference type="NCBI Taxonomy" id="258049"/>
    <lineage>
        <taxon>Bacteria</taxon>
        <taxon>Bacillati</taxon>
        <taxon>Actinomycetota</taxon>
        <taxon>Actinomycetes</taxon>
        <taxon>Kitasatosporales</taxon>
        <taxon>Streptomycetaceae</taxon>
        <taxon>Kitasatospora</taxon>
    </lineage>
</organism>
<keyword evidence="3" id="KW-1185">Reference proteome</keyword>